<protein>
    <submittedName>
        <fullName evidence="1">Uncharacterized protein</fullName>
    </submittedName>
</protein>
<dbReference type="EMBL" id="BAAALT010000283">
    <property type="protein sequence ID" value="GAA1834361.1"/>
    <property type="molecule type" value="Genomic_DNA"/>
</dbReference>
<proteinExistence type="predicted"/>
<comment type="caution">
    <text evidence="1">The sequence shown here is derived from an EMBL/GenBank/DDBJ whole genome shotgun (WGS) entry which is preliminary data.</text>
</comment>
<dbReference type="Proteomes" id="UP001500218">
    <property type="component" value="Unassembled WGS sequence"/>
</dbReference>
<sequence>MASAASAGAAVAVAGTTRVATAVRVMAARLRRIEGCLNAMLLCGGLRRGLSAARHDRHRVDYCEYRENPCEYAGRRRPRCLIQVAIMAGVRGVKISDLCVQGCGWAALWNTRRDLQTGADRLNGRRWSLDLGGAGFLPVAWSARRGVAPNVAVDILA</sequence>
<name>A0ABN2MQL0_9ACTN</name>
<gene>
    <name evidence="1" type="ORF">GCM10009682_60880</name>
</gene>
<keyword evidence="2" id="KW-1185">Reference proteome</keyword>
<evidence type="ECO:0000313" key="2">
    <source>
        <dbReference type="Proteomes" id="UP001500218"/>
    </source>
</evidence>
<evidence type="ECO:0000313" key="1">
    <source>
        <dbReference type="EMBL" id="GAA1834361.1"/>
    </source>
</evidence>
<accession>A0ABN2MQL0</accession>
<reference evidence="2" key="1">
    <citation type="journal article" date="2019" name="Int. J. Syst. Evol. Microbiol.">
        <title>The Global Catalogue of Microorganisms (GCM) 10K type strain sequencing project: providing services to taxonomists for standard genome sequencing and annotation.</title>
        <authorList>
            <consortium name="The Broad Institute Genomics Platform"/>
            <consortium name="The Broad Institute Genome Sequencing Center for Infectious Disease"/>
            <person name="Wu L."/>
            <person name="Ma J."/>
        </authorList>
    </citation>
    <scope>NUCLEOTIDE SEQUENCE [LARGE SCALE GENOMIC DNA]</scope>
    <source>
        <strain evidence="2">JCM 13250</strain>
    </source>
</reference>
<organism evidence="1 2">
    <name type="scientific">Luedemannella flava</name>
    <dbReference type="NCBI Taxonomy" id="349316"/>
    <lineage>
        <taxon>Bacteria</taxon>
        <taxon>Bacillati</taxon>
        <taxon>Actinomycetota</taxon>
        <taxon>Actinomycetes</taxon>
        <taxon>Micromonosporales</taxon>
        <taxon>Micromonosporaceae</taxon>
        <taxon>Luedemannella</taxon>
    </lineage>
</organism>